<dbReference type="Proteomes" id="UP001054252">
    <property type="component" value="Unassembled WGS sequence"/>
</dbReference>
<sequence>MEGEAPSWADQWGAGGIGAMVEGDSTTAKKDGSDKKKGSGKDGFSKAKDAALKGAKKLMMKMGVSKGKKSKKNDSSE</sequence>
<protein>
    <submittedName>
        <fullName evidence="2">Uncharacterized protein</fullName>
    </submittedName>
</protein>
<organism evidence="2 3">
    <name type="scientific">Rubroshorea leprosula</name>
    <dbReference type="NCBI Taxonomy" id="152421"/>
    <lineage>
        <taxon>Eukaryota</taxon>
        <taxon>Viridiplantae</taxon>
        <taxon>Streptophyta</taxon>
        <taxon>Embryophyta</taxon>
        <taxon>Tracheophyta</taxon>
        <taxon>Spermatophyta</taxon>
        <taxon>Magnoliopsida</taxon>
        <taxon>eudicotyledons</taxon>
        <taxon>Gunneridae</taxon>
        <taxon>Pentapetalae</taxon>
        <taxon>rosids</taxon>
        <taxon>malvids</taxon>
        <taxon>Malvales</taxon>
        <taxon>Dipterocarpaceae</taxon>
        <taxon>Rubroshorea</taxon>
    </lineage>
</organism>
<proteinExistence type="predicted"/>
<evidence type="ECO:0000313" key="3">
    <source>
        <dbReference type="Proteomes" id="UP001054252"/>
    </source>
</evidence>
<keyword evidence="3" id="KW-1185">Reference proteome</keyword>
<accession>A0AAV5JQU6</accession>
<gene>
    <name evidence="2" type="ORF">SLEP1_g26715</name>
</gene>
<dbReference type="AlphaFoldDB" id="A0AAV5JQU6"/>
<feature type="compositionally biased region" description="Basic and acidic residues" evidence="1">
    <location>
        <begin position="27"/>
        <end position="51"/>
    </location>
</feature>
<comment type="caution">
    <text evidence="2">The sequence shown here is derived from an EMBL/GenBank/DDBJ whole genome shotgun (WGS) entry which is preliminary data.</text>
</comment>
<evidence type="ECO:0000313" key="2">
    <source>
        <dbReference type="EMBL" id="GKV16002.1"/>
    </source>
</evidence>
<feature type="region of interest" description="Disordered" evidence="1">
    <location>
        <begin position="1"/>
        <end position="77"/>
    </location>
</feature>
<evidence type="ECO:0000256" key="1">
    <source>
        <dbReference type="SAM" id="MobiDB-lite"/>
    </source>
</evidence>
<name>A0AAV5JQU6_9ROSI</name>
<reference evidence="2 3" key="1">
    <citation type="journal article" date="2021" name="Commun. Biol.">
        <title>The genome of Shorea leprosula (Dipterocarpaceae) highlights the ecological relevance of drought in aseasonal tropical rainforests.</title>
        <authorList>
            <person name="Ng K.K.S."/>
            <person name="Kobayashi M.J."/>
            <person name="Fawcett J.A."/>
            <person name="Hatakeyama M."/>
            <person name="Paape T."/>
            <person name="Ng C.H."/>
            <person name="Ang C.C."/>
            <person name="Tnah L.H."/>
            <person name="Lee C.T."/>
            <person name="Nishiyama T."/>
            <person name="Sese J."/>
            <person name="O'Brien M.J."/>
            <person name="Copetti D."/>
            <person name="Mohd Noor M.I."/>
            <person name="Ong R.C."/>
            <person name="Putra M."/>
            <person name="Sireger I.Z."/>
            <person name="Indrioko S."/>
            <person name="Kosugi Y."/>
            <person name="Izuno A."/>
            <person name="Isagi Y."/>
            <person name="Lee S.L."/>
            <person name="Shimizu K.K."/>
        </authorList>
    </citation>
    <scope>NUCLEOTIDE SEQUENCE [LARGE SCALE GENOMIC DNA]</scope>
    <source>
        <strain evidence="2">214</strain>
    </source>
</reference>
<dbReference type="EMBL" id="BPVZ01000044">
    <property type="protein sequence ID" value="GKV16002.1"/>
    <property type="molecule type" value="Genomic_DNA"/>
</dbReference>